<organism evidence="1 2">
    <name type="scientific">Flexivirga oryzae</name>
    <dbReference type="NCBI Taxonomy" id="1794944"/>
    <lineage>
        <taxon>Bacteria</taxon>
        <taxon>Bacillati</taxon>
        <taxon>Actinomycetota</taxon>
        <taxon>Actinomycetes</taxon>
        <taxon>Micrococcales</taxon>
        <taxon>Dermacoccaceae</taxon>
        <taxon>Flexivirga</taxon>
    </lineage>
</organism>
<evidence type="ECO:0000313" key="1">
    <source>
        <dbReference type="EMBL" id="MBB2890199.1"/>
    </source>
</evidence>
<dbReference type="AlphaFoldDB" id="A0A839N036"/>
<dbReference type="Proteomes" id="UP000559182">
    <property type="component" value="Unassembled WGS sequence"/>
</dbReference>
<gene>
    <name evidence="1" type="ORF">FHU39_000183</name>
</gene>
<sequence length="137" mass="15807">MIIDAPAEFWDWVERLEREASGGNDKAVEKLDLVQALLEELEELEEAPSKGNETATLKWVRQSKRYLVWRVSHPYRVGVAIRLICWFPPTDANTVVVALFAGDKARIGDVFYNGVGDRSDPLIDQWKREVRRSNRHE</sequence>
<comment type="caution">
    <text evidence="1">The sequence shown here is derived from an EMBL/GenBank/DDBJ whole genome shotgun (WGS) entry which is preliminary data.</text>
</comment>
<name>A0A839N036_9MICO</name>
<dbReference type="EMBL" id="JACHVQ010000001">
    <property type="protein sequence ID" value="MBB2890199.1"/>
    <property type="molecule type" value="Genomic_DNA"/>
</dbReference>
<keyword evidence="2" id="KW-1185">Reference proteome</keyword>
<dbReference type="RefSeq" id="WP_183318114.1">
    <property type="nucleotide sequence ID" value="NZ_JACHVQ010000001.1"/>
</dbReference>
<protein>
    <submittedName>
        <fullName evidence="1">Uncharacterized protein</fullName>
    </submittedName>
</protein>
<accession>A0A839N036</accession>
<evidence type="ECO:0000313" key="2">
    <source>
        <dbReference type="Proteomes" id="UP000559182"/>
    </source>
</evidence>
<reference evidence="1 2" key="1">
    <citation type="submission" date="2020-08" db="EMBL/GenBank/DDBJ databases">
        <title>Sequencing the genomes of 1000 actinobacteria strains.</title>
        <authorList>
            <person name="Klenk H.-P."/>
        </authorList>
    </citation>
    <scope>NUCLEOTIDE SEQUENCE [LARGE SCALE GENOMIC DNA]</scope>
    <source>
        <strain evidence="1 2">DSM 105369</strain>
    </source>
</reference>
<proteinExistence type="predicted"/>